<dbReference type="GO" id="GO:0008745">
    <property type="term" value="F:N-acetylmuramoyl-L-alanine amidase activity"/>
    <property type="evidence" value="ECO:0007669"/>
    <property type="project" value="InterPro"/>
</dbReference>
<evidence type="ECO:0000313" key="7">
    <source>
        <dbReference type="EMBL" id="MBB4734525.1"/>
    </source>
</evidence>
<comment type="caution">
    <text evidence="7">The sequence shown here is derived from an EMBL/GenBank/DDBJ whole genome shotgun (WGS) entry which is preliminary data.</text>
</comment>
<organism evidence="7 8">
    <name type="scientific">Micrococcus cohnii</name>
    <dbReference type="NCBI Taxonomy" id="993416"/>
    <lineage>
        <taxon>Bacteria</taxon>
        <taxon>Bacillati</taxon>
        <taxon>Actinomycetota</taxon>
        <taxon>Actinomycetes</taxon>
        <taxon>Micrococcales</taxon>
        <taxon>Micrococcaceae</taxon>
        <taxon>Micrococcus</taxon>
    </lineage>
</organism>
<dbReference type="Pfam" id="PF01510">
    <property type="entry name" value="Amidase_2"/>
    <property type="match status" value="1"/>
</dbReference>
<dbReference type="InterPro" id="IPR002502">
    <property type="entry name" value="Amidase_domain"/>
</dbReference>
<dbReference type="Gene3D" id="3.40.80.10">
    <property type="entry name" value="Peptidoglycan recognition protein-like"/>
    <property type="match status" value="1"/>
</dbReference>
<gene>
    <name evidence="7" type="ORF">HDA30_000033</name>
</gene>
<evidence type="ECO:0000259" key="6">
    <source>
        <dbReference type="SMART" id="SM00701"/>
    </source>
</evidence>
<dbReference type="SUPFAM" id="SSF55846">
    <property type="entry name" value="N-acetylmuramoyl-L-alanine amidase-like"/>
    <property type="match status" value="1"/>
</dbReference>
<name>A0A7W7GKT4_9MICC</name>
<dbReference type="PANTHER" id="PTHR11022">
    <property type="entry name" value="PEPTIDOGLYCAN RECOGNITION PROTEIN"/>
    <property type="match status" value="1"/>
</dbReference>
<protein>
    <submittedName>
        <fullName evidence="7">Uncharacterized protein YgiM (DUF1202 family)</fullName>
    </submittedName>
</protein>
<comment type="similarity">
    <text evidence="1">Belongs to the N-acetylmuramoyl-L-alanine amidase 2 family.</text>
</comment>
<dbReference type="Gene3D" id="2.30.30.40">
    <property type="entry name" value="SH3 Domains"/>
    <property type="match status" value="1"/>
</dbReference>
<evidence type="ECO:0000259" key="4">
    <source>
        <dbReference type="SMART" id="SM00287"/>
    </source>
</evidence>
<dbReference type="SMART" id="SM00701">
    <property type="entry name" value="PGRP"/>
    <property type="match status" value="1"/>
</dbReference>
<dbReference type="GO" id="GO:0008270">
    <property type="term" value="F:zinc ion binding"/>
    <property type="evidence" value="ECO:0007669"/>
    <property type="project" value="InterPro"/>
</dbReference>
<feature type="signal peptide" evidence="3">
    <location>
        <begin position="1"/>
        <end position="31"/>
    </location>
</feature>
<dbReference type="Proteomes" id="UP000540191">
    <property type="component" value="Unassembled WGS sequence"/>
</dbReference>
<dbReference type="EMBL" id="JACHNA010000001">
    <property type="protein sequence ID" value="MBB4734525.1"/>
    <property type="molecule type" value="Genomic_DNA"/>
</dbReference>
<feature type="domain" description="SH3b" evidence="4">
    <location>
        <begin position="431"/>
        <end position="493"/>
    </location>
</feature>
<evidence type="ECO:0000259" key="5">
    <source>
        <dbReference type="SMART" id="SM00644"/>
    </source>
</evidence>
<keyword evidence="3" id="KW-0732">Signal</keyword>
<dbReference type="GO" id="GO:0009253">
    <property type="term" value="P:peptidoglycan catabolic process"/>
    <property type="evidence" value="ECO:0007669"/>
    <property type="project" value="InterPro"/>
</dbReference>
<dbReference type="RefSeq" id="WP_184240723.1">
    <property type="nucleotide sequence ID" value="NZ_JACHNA010000001.1"/>
</dbReference>
<dbReference type="AlphaFoldDB" id="A0A7W7GKT4"/>
<dbReference type="CDD" id="cd06583">
    <property type="entry name" value="PGRP"/>
    <property type="match status" value="1"/>
</dbReference>
<dbReference type="SMART" id="SM00287">
    <property type="entry name" value="SH3b"/>
    <property type="match status" value="2"/>
</dbReference>
<dbReference type="InterPro" id="IPR003646">
    <property type="entry name" value="SH3-like_bac-type"/>
</dbReference>
<keyword evidence="8" id="KW-1185">Reference proteome</keyword>
<evidence type="ECO:0000256" key="2">
    <source>
        <dbReference type="SAM" id="MobiDB-lite"/>
    </source>
</evidence>
<feature type="compositionally biased region" description="Polar residues" evidence="2">
    <location>
        <begin position="194"/>
        <end position="206"/>
    </location>
</feature>
<sequence>MSSRPRSLCALAAAVVISAQCVMVTAPAATAAPESTRSSLTTQRKVAAEGEVQFAPSRVAEARDRQIAVSGAEHRAEDLREFTLAGLTWDASAADRVERVQMRLKEDGGWSDWEQLDVDAMPEASKTGRVGTEPLVTDGATGVEVRITTKDGASLPGARLALVHSGEAAVTTVEGTAPAPASAPSAAPATASTVRQSDPSAAAASVQTLRPTIIPRSAWGADESITTDARTVIAPKALVLHHTASSNDYTREQSAQQVRNIHRYHAAVLGWGDIGYSFIVTKYGDIYEGRRGSIDAPVQGFHAAGMNTESIGVSALGNYETAEAPAAMRTSITRVMTWLAARHKIDPNGTTVMTSTADSSWSSSRFRYGQQVTLPTVFGHITSSATGCPGRYLIAALPTIRTQMAEALEQDEAPAPAPVPDPPTVDAPHVPHVARTTMSVNLRTFPSWKSSYLAVVPSSQTVFPTGAVRRGWHQVTVPGGRTGWISGQHLTDSRVVPSVAGLTMAVHARTTPEWGAERDGVIGASETVQLTGRVDRGWREVAHDGRLAWVSGSWLTGEHPFTHEAQALRDVTLKSGPDASYSGIGVRRSGSQFALTGRVVGSWTEVGLAGRTTWVPTTSVTAPRPID</sequence>
<reference evidence="7 8" key="1">
    <citation type="submission" date="2020-08" db="EMBL/GenBank/DDBJ databases">
        <title>Sequencing the genomes of 1000 actinobacteria strains.</title>
        <authorList>
            <person name="Klenk H.-P."/>
        </authorList>
    </citation>
    <scope>NUCLEOTIDE SEQUENCE [LARGE SCALE GENOMIC DNA]</scope>
    <source>
        <strain evidence="7 8">DSM 23974</strain>
    </source>
</reference>
<dbReference type="InterPro" id="IPR015510">
    <property type="entry name" value="PGRP"/>
</dbReference>
<dbReference type="PANTHER" id="PTHR11022:SF41">
    <property type="entry name" value="PEPTIDOGLYCAN-RECOGNITION PROTEIN LC-RELATED"/>
    <property type="match status" value="1"/>
</dbReference>
<feature type="chain" id="PRO_5039298704" evidence="3">
    <location>
        <begin position="32"/>
        <end position="627"/>
    </location>
</feature>
<feature type="domain" description="Peptidoglycan recognition protein family" evidence="6">
    <location>
        <begin position="211"/>
        <end position="358"/>
    </location>
</feature>
<feature type="compositionally biased region" description="Low complexity" evidence="2">
    <location>
        <begin position="176"/>
        <end position="193"/>
    </location>
</feature>
<feature type="region of interest" description="Disordered" evidence="2">
    <location>
        <begin position="174"/>
        <end position="206"/>
    </location>
</feature>
<dbReference type="SMART" id="SM00644">
    <property type="entry name" value="Ami_2"/>
    <property type="match status" value="1"/>
</dbReference>
<evidence type="ECO:0000256" key="3">
    <source>
        <dbReference type="SAM" id="SignalP"/>
    </source>
</evidence>
<evidence type="ECO:0000313" key="8">
    <source>
        <dbReference type="Proteomes" id="UP000540191"/>
    </source>
</evidence>
<proteinExistence type="inferred from homology"/>
<feature type="domain" description="N-acetylmuramoyl-L-alanine amidase" evidence="5">
    <location>
        <begin position="222"/>
        <end position="390"/>
    </location>
</feature>
<dbReference type="InterPro" id="IPR006619">
    <property type="entry name" value="PGRP_domain_met/bac"/>
</dbReference>
<feature type="domain" description="SH3b" evidence="4">
    <location>
        <begin position="560"/>
        <end position="623"/>
    </location>
</feature>
<accession>A0A7W7GKT4</accession>
<evidence type="ECO:0000256" key="1">
    <source>
        <dbReference type="ARBA" id="ARBA00007553"/>
    </source>
</evidence>
<dbReference type="InterPro" id="IPR036505">
    <property type="entry name" value="Amidase/PGRP_sf"/>
</dbReference>